<dbReference type="Gramene" id="AET5Gv20379500.2">
    <property type="protein sequence ID" value="AET5Gv20379500.2"/>
    <property type="gene ID" value="AET5Gv20379500"/>
</dbReference>
<keyword evidence="2" id="KW-0805">Transcription regulation</keyword>
<reference evidence="9" key="2">
    <citation type="journal article" date="2017" name="Nat. Plants">
        <title>The Aegilops tauschii genome reveals multiple impacts of transposons.</title>
        <authorList>
            <person name="Zhao G."/>
            <person name="Zou C."/>
            <person name="Li K."/>
            <person name="Wang K."/>
            <person name="Li T."/>
            <person name="Gao L."/>
            <person name="Zhang X."/>
            <person name="Wang H."/>
            <person name="Yang Z."/>
            <person name="Liu X."/>
            <person name="Jiang W."/>
            <person name="Mao L."/>
            <person name="Kong X."/>
            <person name="Jiao Y."/>
            <person name="Jia J."/>
        </authorList>
    </citation>
    <scope>NUCLEOTIDE SEQUENCE [LARGE SCALE GENOMIC DNA]</scope>
    <source>
        <strain evidence="9">cv. AL8/78</strain>
    </source>
</reference>
<evidence type="ECO:0000313" key="8">
    <source>
        <dbReference type="EnsemblPlants" id="AET5Gv20379500.2"/>
    </source>
</evidence>
<evidence type="ECO:0000256" key="3">
    <source>
        <dbReference type="ARBA" id="ARBA00023125"/>
    </source>
</evidence>
<feature type="compositionally biased region" description="Basic residues" evidence="6">
    <location>
        <begin position="131"/>
        <end position="140"/>
    </location>
</feature>
<dbReference type="GO" id="GO:0005634">
    <property type="term" value="C:nucleus"/>
    <property type="evidence" value="ECO:0007669"/>
    <property type="project" value="UniProtKB-SubCell"/>
</dbReference>
<dbReference type="PROSITE" id="PS50811">
    <property type="entry name" value="WRKY"/>
    <property type="match status" value="1"/>
</dbReference>
<comment type="subcellular location">
    <subcellularLocation>
        <location evidence="1">Nucleus</location>
    </subcellularLocation>
</comment>
<evidence type="ECO:0000256" key="5">
    <source>
        <dbReference type="ARBA" id="ARBA00023242"/>
    </source>
</evidence>
<evidence type="ECO:0000313" key="9">
    <source>
        <dbReference type="Proteomes" id="UP000015105"/>
    </source>
</evidence>
<dbReference type="GO" id="GO:0003700">
    <property type="term" value="F:DNA-binding transcription factor activity"/>
    <property type="evidence" value="ECO:0007669"/>
    <property type="project" value="InterPro"/>
</dbReference>
<keyword evidence="3" id="KW-0238">DNA-binding</keyword>
<evidence type="ECO:0000256" key="1">
    <source>
        <dbReference type="ARBA" id="ARBA00004123"/>
    </source>
</evidence>
<dbReference type="Pfam" id="PF03106">
    <property type="entry name" value="WRKY"/>
    <property type="match status" value="1"/>
</dbReference>
<keyword evidence="9" id="KW-1185">Reference proteome</keyword>
<reference evidence="9" key="1">
    <citation type="journal article" date="2014" name="Science">
        <title>Ancient hybridizations among the ancestral genomes of bread wheat.</title>
        <authorList>
            <consortium name="International Wheat Genome Sequencing Consortium,"/>
            <person name="Marcussen T."/>
            <person name="Sandve S.R."/>
            <person name="Heier L."/>
            <person name="Spannagl M."/>
            <person name="Pfeifer M."/>
            <person name="Jakobsen K.S."/>
            <person name="Wulff B.B."/>
            <person name="Steuernagel B."/>
            <person name="Mayer K.F."/>
            <person name="Olsen O.A."/>
        </authorList>
    </citation>
    <scope>NUCLEOTIDE SEQUENCE [LARGE SCALE GENOMIC DNA]</scope>
    <source>
        <strain evidence="9">cv. AL8/78</strain>
    </source>
</reference>
<accession>A0A453KD60</accession>
<dbReference type="GO" id="GO:0043565">
    <property type="term" value="F:sequence-specific DNA binding"/>
    <property type="evidence" value="ECO:0007669"/>
    <property type="project" value="InterPro"/>
</dbReference>
<reference evidence="8" key="3">
    <citation type="journal article" date="2017" name="Nature">
        <title>Genome sequence of the progenitor of the wheat D genome Aegilops tauschii.</title>
        <authorList>
            <person name="Luo M.C."/>
            <person name="Gu Y.Q."/>
            <person name="Puiu D."/>
            <person name="Wang H."/>
            <person name="Twardziok S.O."/>
            <person name="Deal K.R."/>
            <person name="Huo N."/>
            <person name="Zhu T."/>
            <person name="Wang L."/>
            <person name="Wang Y."/>
            <person name="McGuire P.E."/>
            <person name="Liu S."/>
            <person name="Long H."/>
            <person name="Ramasamy R.K."/>
            <person name="Rodriguez J.C."/>
            <person name="Van S.L."/>
            <person name="Yuan L."/>
            <person name="Wang Z."/>
            <person name="Xia Z."/>
            <person name="Xiao L."/>
            <person name="Anderson O.D."/>
            <person name="Ouyang S."/>
            <person name="Liang Y."/>
            <person name="Zimin A.V."/>
            <person name="Pertea G."/>
            <person name="Qi P."/>
            <person name="Bennetzen J.L."/>
            <person name="Dai X."/>
            <person name="Dawson M.W."/>
            <person name="Muller H.G."/>
            <person name="Kugler K."/>
            <person name="Rivarola-Duarte L."/>
            <person name="Spannagl M."/>
            <person name="Mayer K.F.X."/>
            <person name="Lu F.H."/>
            <person name="Bevan M.W."/>
            <person name="Leroy P."/>
            <person name="Li P."/>
            <person name="You F.M."/>
            <person name="Sun Q."/>
            <person name="Liu Z."/>
            <person name="Lyons E."/>
            <person name="Wicker T."/>
            <person name="Salzberg S.L."/>
            <person name="Devos K.M."/>
            <person name="Dvorak J."/>
        </authorList>
    </citation>
    <scope>NUCLEOTIDE SEQUENCE [LARGE SCALE GENOMIC DNA]</scope>
    <source>
        <strain evidence="8">cv. AL8/78</strain>
    </source>
</reference>
<evidence type="ECO:0000259" key="7">
    <source>
        <dbReference type="PROSITE" id="PS50811"/>
    </source>
</evidence>
<keyword evidence="5" id="KW-0539">Nucleus</keyword>
<keyword evidence="4" id="KW-0804">Transcription</keyword>
<evidence type="ECO:0000256" key="4">
    <source>
        <dbReference type="ARBA" id="ARBA00023163"/>
    </source>
</evidence>
<evidence type="ECO:0000256" key="6">
    <source>
        <dbReference type="SAM" id="MobiDB-lite"/>
    </source>
</evidence>
<dbReference type="PANTHER" id="PTHR31282">
    <property type="entry name" value="WRKY TRANSCRIPTION FACTOR 21-RELATED"/>
    <property type="match status" value="1"/>
</dbReference>
<proteinExistence type="predicted"/>
<feature type="compositionally biased region" description="Basic and acidic residues" evidence="6">
    <location>
        <begin position="120"/>
        <end position="130"/>
    </location>
</feature>
<dbReference type="SMART" id="SM00774">
    <property type="entry name" value="WRKY"/>
    <property type="match status" value="1"/>
</dbReference>
<dbReference type="Proteomes" id="UP000015105">
    <property type="component" value="Chromosome 5D"/>
</dbReference>
<dbReference type="InterPro" id="IPR003657">
    <property type="entry name" value="WRKY_dom"/>
</dbReference>
<feature type="region of interest" description="Disordered" evidence="6">
    <location>
        <begin position="116"/>
        <end position="145"/>
    </location>
</feature>
<evidence type="ECO:0000256" key="2">
    <source>
        <dbReference type="ARBA" id="ARBA00023015"/>
    </source>
</evidence>
<feature type="domain" description="WRKY" evidence="7">
    <location>
        <begin position="156"/>
        <end position="200"/>
    </location>
</feature>
<dbReference type="AlphaFoldDB" id="A0A453KD60"/>
<name>A0A453KD60_AEGTS</name>
<dbReference type="InterPro" id="IPR036576">
    <property type="entry name" value="WRKY_dom_sf"/>
</dbReference>
<dbReference type="SUPFAM" id="SSF118290">
    <property type="entry name" value="WRKY DNA-binding domain"/>
    <property type="match status" value="1"/>
</dbReference>
<organism evidence="8 9">
    <name type="scientific">Aegilops tauschii subsp. strangulata</name>
    <name type="common">Goatgrass</name>
    <dbReference type="NCBI Taxonomy" id="200361"/>
    <lineage>
        <taxon>Eukaryota</taxon>
        <taxon>Viridiplantae</taxon>
        <taxon>Streptophyta</taxon>
        <taxon>Embryophyta</taxon>
        <taxon>Tracheophyta</taxon>
        <taxon>Spermatophyta</taxon>
        <taxon>Magnoliopsida</taxon>
        <taxon>Liliopsida</taxon>
        <taxon>Poales</taxon>
        <taxon>Poaceae</taxon>
        <taxon>BOP clade</taxon>
        <taxon>Pooideae</taxon>
        <taxon>Triticodae</taxon>
        <taxon>Triticeae</taxon>
        <taxon>Triticinae</taxon>
        <taxon>Aegilops</taxon>
    </lineage>
</organism>
<reference evidence="8" key="5">
    <citation type="journal article" date="2021" name="G3 (Bethesda)">
        <title>Aegilops tauschii genome assembly Aet v5.0 features greater sequence contiguity and improved annotation.</title>
        <authorList>
            <person name="Wang L."/>
            <person name="Zhu T."/>
            <person name="Rodriguez J.C."/>
            <person name="Deal K.R."/>
            <person name="Dubcovsky J."/>
            <person name="McGuire P.E."/>
            <person name="Lux T."/>
            <person name="Spannagl M."/>
            <person name="Mayer K.F.X."/>
            <person name="Baldrich P."/>
            <person name="Meyers B.C."/>
            <person name="Huo N."/>
            <person name="Gu Y.Q."/>
            <person name="Zhou H."/>
            <person name="Devos K.M."/>
            <person name="Bennetzen J.L."/>
            <person name="Unver T."/>
            <person name="Budak H."/>
            <person name="Gulick P.J."/>
            <person name="Galiba G."/>
            <person name="Kalapos B."/>
            <person name="Nelson D.R."/>
            <person name="Li P."/>
            <person name="You F.M."/>
            <person name="Luo M.C."/>
            <person name="Dvorak J."/>
        </authorList>
    </citation>
    <scope>NUCLEOTIDE SEQUENCE [LARGE SCALE GENOMIC DNA]</scope>
    <source>
        <strain evidence="8">cv. AL8/78</strain>
    </source>
</reference>
<protein>
    <recommendedName>
        <fullName evidence="7">WRKY domain-containing protein</fullName>
    </recommendedName>
</protein>
<sequence length="329" mass="36286">RSRRGKLVENLRKMKHIKKSSSSSRLACDDDRPTAALREMAREQSLVTQLRAVVLPAIQLAGGQRAEVVGQMFESILDCSAKAIAALKLLRLDHSQVDDAVLPTAMVDDKTRVRKIVTGDGEKDGDDNAKPLRRQRKRRRLADDSVALETPVPHYDGHQWRKYGQKIINHTKHPRSYYKCTYKQEQDCRATKTVQQQQQDDGVDDDPAMYAVVYYGQHTCKPGQTDAAVVETASTGRCGEGGGEELARSSSQCSNISVTCSSVVVDHHQTTTASLESSCNLLDMAGDLATAEVNQYDQLFDVASFSPLGLGTAWEMDMSGHGLQKFGGW</sequence>
<dbReference type="EnsemblPlants" id="AET5Gv20379500.2">
    <property type="protein sequence ID" value="AET5Gv20379500.2"/>
    <property type="gene ID" value="AET5Gv20379500"/>
</dbReference>
<dbReference type="Gene3D" id="2.20.25.80">
    <property type="entry name" value="WRKY domain"/>
    <property type="match status" value="1"/>
</dbReference>
<dbReference type="STRING" id="200361.A0A453KD60"/>
<dbReference type="InterPro" id="IPR044810">
    <property type="entry name" value="WRKY_plant"/>
</dbReference>
<reference evidence="8" key="4">
    <citation type="submission" date="2019-03" db="UniProtKB">
        <authorList>
            <consortium name="EnsemblPlants"/>
        </authorList>
    </citation>
    <scope>IDENTIFICATION</scope>
</reference>